<evidence type="ECO:0000313" key="2">
    <source>
        <dbReference type="Proteomes" id="UP001250214"/>
    </source>
</evidence>
<comment type="caution">
    <text evidence="1">The sequence shown here is derived from an EMBL/GenBank/DDBJ whole genome shotgun (WGS) entry which is preliminary data.</text>
</comment>
<dbReference type="Proteomes" id="UP001250214">
    <property type="component" value="Unassembled WGS sequence"/>
</dbReference>
<proteinExistence type="predicted"/>
<evidence type="ECO:0000313" key="1">
    <source>
        <dbReference type="EMBL" id="MDS1269067.1"/>
    </source>
</evidence>
<protein>
    <submittedName>
        <fullName evidence="1">RiPP</fullName>
    </submittedName>
</protein>
<dbReference type="EMBL" id="JAVLVT010000001">
    <property type="protein sequence ID" value="MDS1269067.1"/>
    <property type="molecule type" value="Genomic_DNA"/>
</dbReference>
<accession>A0ABU2H177</accession>
<sequence>MEPETQPHYEPPTVVELDEVPELTLGKYAEDSMDQGRYFE</sequence>
<dbReference type="RefSeq" id="WP_310910581.1">
    <property type="nucleotide sequence ID" value="NZ_JAVLVT010000001.1"/>
</dbReference>
<gene>
    <name evidence="1" type="ORF">RIF23_02020</name>
</gene>
<name>A0ABU2H177_9ACTN</name>
<keyword evidence="2" id="KW-1185">Reference proteome</keyword>
<reference evidence="2" key="1">
    <citation type="submission" date="2023-07" db="EMBL/GenBank/DDBJ databases">
        <title>Novel species in the genus Lipingzhangella isolated from Sambhar Salt Lake.</title>
        <authorList>
            <person name="Jiya N."/>
            <person name="Kajale S."/>
            <person name="Sharma A."/>
        </authorList>
    </citation>
    <scope>NUCLEOTIDE SEQUENCE [LARGE SCALE GENOMIC DNA]</scope>
    <source>
        <strain evidence="2">LS1_29</strain>
    </source>
</reference>
<organism evidence="1 2">
    <name type="scientific">Lipingzhangella rawalii</name>
    <dbReference type="NCBI Taxonomy" id="2055835"/>
    <lineage>
        <taxon>Bacteria</taxon>
        <taxon>Bacillati</taxon>
        <taxon>Actinomycetota</taxon>
        <taxon>Actinomycetes</taxon>
        <taxon>Streptosporangiales</taxon>
        <taxon>Nocardiopsidaceae</taxon>
        <taxon>Lipingzhangella</taxon>
    </lineage>
</organism>